<feature type="domain" description="S1 motif" evidence="1">
    <location>
        <begin position="456"/>
        <end position="525"/>
    </location>
</feature>
<accession>A0A976M5W5</accession>
<evidence type="ECO:0000259" key="1">
    <source>
        <dbReference type="PROSITE" id="PS50126"/>
    </source>
</evidence>
<name>A0A976M5W5_THEOR</name>
<sequence length="664" mass="74885">MSKEEDFPRSNLNGRVFTLDSKGKPSFNKLNKFKSHSSLSHEIDGSTLSLNRPEDLKLPRLESLNPGSLVLGSVALVTPFGLRIHIFNNIVGFAKYSELFDLVESKSGTSDDNFASPFSVGSNVVCYVLEVYHSSIALSLKPSLVNKNLRPNNLFPGLLLPATVLSQEDHGFAVSFNLNLKSSVSGFVMYDEKSREGVKNEFIKRYPVSSTVHVVVNSINLERGIVKCVWPWEYKTPLDLQSATVFDVLKPGLLLTAEVSEVHRLKCENSYKHPLSGYTVKCLGSLTAFVSSLHSLESYKPVGSTEASLDSFDDYKEVNDRAEARLIYVDFDARKLYVSFQWQLLKWRGPLGLAHKNFKHTVISCKIVRSLSSGFLLEREEEKKETSTLFFCSVKDVVDDKSLKPPTILTSSTYSVGTAHNCRILDFNYFTRLTHVAIKPSIIKEKYASAFELSASDLVKGKIVKLVNSGAIVQLSSLVYGKVPLGHLMDVPPTKMPENFQTGRNMTLRVLRFDHARNRLVLTAKPSLVNDTDPVARFDQLHVGKKLTGYIINMKEKNYMDEKQNERIVIKFYNDLQAYMDRHEVERADELAVDLKTDSVVKCAVTRMDSKKHTFSVTVDSSNMEKLELSSESKRQLNRKKRKLACKEAFKAYKNKKKNQAQKQ</sequence>
<gene>
    <name evidence="2" type="ORF">MACJ_000199</name>
</gene>
<dbReference type="InterPro" id="IPR045209">
    <property type="entry name" value="Rrp5"/>
</dbReference>
<dbReference type="PANTHER" id="PTHR23270:SF10">
    <property type="entry name" value="PROTEIN RRP5 HOMOLOG"/>
    <property type="match status" value="1"/>
</dbReference>
<proteinExistence type="predicted"/>
<organism evidence="2 3">
    <name type="scientific">Theileria orientalis</name>
    <dbReference type="NCBI Taxonomy" id="68886"/>
    <lineage>
        <taxon>Eukaryota</taxon>
        <taxon>Sar</taxon>
        <taxon>Alveolata</taxon>
        <taxon>Apicomplexa</taxon>
        <taxon>Aconoidasida</taxon>
        <taxon>Piroplasmida</taxon>
        <taxon>Theileriidae</taxon>
        <taxon>Theileria</taxon>
    </lineage>
</organism>
<protein>
    <recommendedName>
        <fullName evidence="1">S1 motif domain-containing protein</fullName>
    </recommendedName>
</protein>
<dbReference type="GO" id="GO:0003723">
    <property type="term" value="F:RNA binding"/>
    <property type="evidence" value="ECO:0007669"/>
    <property type="project" value="TreeGrafter"/>
</dbReference>
<evidence type="ECO:0000313" key="3">
    <source>
        <dbReference type="Proteomes" id="UP000244803"/>
    </source>
</evidence>
<reference evidence="2" key="1">
    <citation type="submission" date="2022-07" db="EMBL/GenBank/DDBJ databases">
        <title>Evaluation of T. orientalis genome assembly methods using nanopore sequencing and analysis of variation between genomes.</title>
        <authorList>
            <person name="Yam J."/>
            <person name="Micallef M.L."/>
            <person name="Liu M."/>
            <person name="Djordjevic S.P."/>
            <person name="Bogema D.R."/>
            <person name="Jenkins C."/>
        </authorList>
    </citation>
    <scope>NUCLEOTIDE SEQUENCE</scope>
    <source>
        <strain evidence="2">Fish Creek</strain>
    </source>
</reference>
<dbReference type="EMBL" id="CP056065">
    <property type="protein sequence ID" value="UKJ87759.2"/>
    <property type="molecule type" value="Genomic_DNA"/>
</dbReference>
<dbReference type="GO" id="GO:0032040">
    <property type="term" value="C:small-subunit processome"/>
    <property type="evidence" value="ECO:0007669"/>
    <property type="project" value="TreeGrafter"/>
</dbReference>
<evidence type="ECO:0000313" key="2">
    <source>
        <dbReference type="EMBL" id="UKJ87759.2"/>
    </source>
</evidence>
<dbReference type="Proteomes" id="UP000244803">
    <property type="component" value="Chromosome 1"/>
</dbReference>
<dbReference type="PANTHER" id="PTHR23270">
    <property type="entry name" value="PROGRAMMED CELL DEATH PROTEIN 11 PRE-RRNA PROCESSING PROTEIN RRP5"/>
    <property type="match status" value="1"/>
</dbReference>
<dbReference type="AlphaFoldDB" id="A0A976M5W5"/>
<dbReference type="GO" id="GO:0006364">
    <property type="term" value="P:rRNA processing"/>
    <property type="evidence" value="ECO:0007669"/>
    <property type="project" value="InterPro"/>
</dbReference>
<feature type="domain" description="S1 motif" evidence="1">
    <location>
        <begin position="67"/>
        <end position="141"/>
    </location>
</feature>
<dbReference type="InterPro" id="IPR003029">
    <property type="entry name" value="S1_domain"/>
</dbReference>
<dbReference type="Gene3D" id="2.40.50.140">
    <property type="entry name" value="Nucleic acid-binding proteins"/>
    <property type="match status" value="3"/>
</dbReference>
<dbReference type="SUPFAM" id="SSF50249">
    <property type="entry name" value="Nucleic acid-binding proteins"/>
    <property type="match status" value="3"/>
</dbReference>
<dbReference type="OrthoDB" id="412781at2759"/>
<dbReference type="PROSITE" id="PS50126">
    <property type="entry name" value="S1"/>
    <property type="match status" value="2"/>
</dbReference>
<dbReference type="InterPro" id="IPR012340">
    <property type="entry name" value="NA-bd_OB-fold"/>
</dbReference>
<dbReference type="SMART" id="SM00316">
    <property type="entry name" value="S1"/>
    <property type="match status" value="3"/>
</dbReference>